<dbReference type="RefSeq" id="YP_009099050.1">
    <property type="nucleotide sequence ID" value="NC_025423.1"/>
</dbReference>
<keyword evidence="2" id="KW-1185">Reference proteome</keyword>
<dbReference type="KEGG" id="vg:22276949"/>
<proteinExistence type="predicted"/>
<sequence>MAELWGRYYVSSHIVASICYRHGTTSPYLCPDNSTFDISLSTV</sequence>
<protein>
    <submittedName>
        <fullName evidence="1">Uncharacterized protein</fullName>
    </submittedName>
</protein>
<evidence type="ECO:0000313" key="2">
    <source>
        <dbReference type="Proteomes" id="UP000027382"/>
    </source>
</evidence>
<accession>A0A068EU10</accession>
<reference evidence="1" key="1">
    <citation type="journal article" date="2014" name="Virology">
        <title>The odd one out: Bacillus ACT bacteriophage CP-51 exhibits unusual properties compared to related Spounavirinae W.Ph. and Bastille.</title>
        <authorList>
            <person name="Klumpp J."/>
            <person name="Schmuki M."/>
            <person name="Sozhamannan S."/>
            <person name="Beyer W."/>
            <person name="Fouts D.E."/>
            <person name="Bernbach V."/>
            <person name="Calendar R."/>
            <person name="Loessner M.J."/>
        </authorList>
    </citation>
    <scope>NUCLEOTIDE SEQUENCE [LARGE SCALE GENOMIC DNA]</scope>
</reference>
<dbReference type="Proteomes" id="UP000027382">
    <property type="component" value="Segment"/>
</dbReference>
<dbReference type="EMBL" id="KF554508">
    <property type="protein sequence ID" value="AID50441.1"/>
    <property type="molecule type" value="Genomic_DNA"/>
</dbReference>
<evidence type="ECO:0000313" key="1">
    <source>
        <dbReference type="EMBL" id="AID50441.1"/>
    </source>
</evidence>
<dbReference type="GeneID" id="22276949"/>
<organism evidence="1 2">
    <name type="scientific">Bacillus phage CP-51</name>
    <dbReference type="NCBI Taxonomy" id="1391188"/>
    <lineage>
        <taxon>Viruses</taxon>
        <taxon>Duplodnaviria</taxon>
        <taxon>Heunggongvirae</taxon>
        <taxon>Uroviricota</taxon>
        <taxon>Caudoviricetes</taxon>
        <taxon>Herelleviridae</taxon>
        <taxon>Spounavirinae</taxon>
        <taxon>Siminovitchvirus</taxon>
        <taxon>Siminovitchvirus CP51</taxon>
    </lineage>
</organism>
<name>A0A068EU10_9CAUD</name>